<protein>
    <recommendedName>
        <fullName evidence="2">C1q domain-containing protein</fullName>
    </recommendedName>
</protein>
<dbReference type="RefSeq" id="WP_129131834.1">
    <property type="nucleotide sequence ID" value="NZ_SDHW01000005.1"/>
</dbReference>
<feature type="chain" id="PRO_5020436844" description="C1q domain-containing protein" evidence="1">
    <location>
        <begin position="20"/>
        <end position="518"/>
    </location>
</feature>
<dbReference type="InterPro" id="IPR008983">
    <property type="entry name" value="Tumour_necrosis_fac-like_dom"/>
</dbReference>
<organism evidence="3 4">
    <name type="scientific">Lacibacter luteus</name>
    <dbReference type="NCBI Taxonomy" id="2508719"/>
    <lineage>
        <taxon>Bacteria</taxon>
        <taxon>Pseudomonadati</taxon>
        <taxon>Bacteroidota</taxon>
        <taxon>Chitinophagia</taxon>
        <taxon>Chitinophagales</taxon>
        <taxon>Chitinophagaceae</taxon>
        <taxon>Lacibacter</taxon>
    </lineage>
</organism>
<dbReference type="AlphaFoldDB" id="A0A4V1M787"/>
<sequence>MKKLFLLCSLITVAFFTQAQNVAINNDGSSATASALLDVKSTTKGFMMPRMTSAQRAAVQNPALGLLVFDTDTKTIWVYDGNTWKNLYTSGGLALPYTQSINLATPGFLVNNNGTGAGIEATSSNEFGMALSAKTTGAFGWGLFGYSNRPGAKTINAFTDSGTVFHGENNYVSNTNTLMNLLNRGLAKTLSVQLSNTSSTSPNMQVAGNNLAEQLMIYQTNTANTKDAVLVNNSGSGAGVHAISTKGAGIKGESSANGYDGVHGVHSGGVGVRGEAISGTGVIGYSTSGTGLAASSISGTGIYANSISGLALNVNGNIKIAGGNTTPGEGKVLTSDANGNATWQTLPPPPAAVPKIAFRAAGMADPTGVDNMIPSSPPGEYAIRKKVDFASIGYDIGGVYTLYNGSNENTASKFSVPLNGLYHFDAQFEFMFAITFDFREIEISIMVQRGTETFEMARGGAYVNSVDNTVASVSTDLTLLAGDKVYVAARQYNLSSLPSPFVSSVYSNFFSGHLVFPF</sequence>
<dbReference type="Gene3D" id="2.60.120.40">
    <property type="match status" value="1"/>
</dbReference>
<name>A0A4V1M787_9BACT</name>
<feature type="signal peptide" evidence="1">
    <location>
        <begin position="1"/>
        <end position="19"/>
    </location>
</feature>
<comment type="caution">
    <text evidence="3">The sequence shown here is derived from an EMBL/GenBank/DDBJ whole genome shotgun (WGS) entry which is preliminary data.</text>
</comment>
<dbReference type="InterPro" id="IPR001073">
    <property type="entry name" value="C1q_dom"/>
</dbReference>
<dbReference type="OrthoDB" id="9807669at2"/>
<dbReference type="EMBL" id="SDHW01000005">
    <property type="protein sequence ID" value="RXK58778.1"/>
    <property type="molecule type" value="Genomic_DNA"/>
</dbReference>
<dbReference type="SUPFAM" id="SSF49842">
    <property type="entry name" value="TNF-like"/>
    <property type="match status" value="1"/>
</dbReference>
<gene>
    <name evidence="3" type="ORF">ESA94_15420</name>
</gene>
<reference evidence="3 4" key="1">
    <citation type="submission" date="2019-01" db="EMBL/GenBank/DDBJ databases">
        <title>Lacibacter sp. strain TTM-7.</title>
        <authorList>
            <person name="Chen W.-M."/>
        </authorList>
    </citation>
    <scope>NUCLEOTIDE SEQUENCE [LARGE SCALE GENOMIC DNA]</scope>
    <source>
        <strain evidence="3 4">TTM-7</strain>
    </source>
</reference>
<keyword evidence="4" id="KW-1185">Reference proteome</keyword>
<evidence type="ECO:0000259" key="2">
    <source>
        <dbReference type="PROSITE" id="PS50871"/>
    </source>
</evidence>
<proteinExistence type="predicted"/>
<evidence type="ECO:0000313" key="3">
    <source>
        <dbReference type="EMBL" id="RXK58778.1"/>
    </source>
</evidence>
<dbReference type="PROSITE" id="PS50871">
    <property type="entry name" value="C1Q"/>
    <property type="match status" value="1"/>
</dbReference>
<dbReference type="Proteomes" id="UP000290204">
    <property type="component" value="Unassembled WGS sequence"/>
</dbReference>
<evidence type="ECO:0000256" key="1">
    <source>
        <dbReference type="SAM" id="SignalP"/>
    </source>
</evidence>
<accession>A0A4V1M787</accession>
<feature type="domain" description="C1q" evidence="2">
    <location>
        <begin position="373"/>
        <end position="518"/>
    </location>
</feature>
<keyword evidence="1" id="KW-0732">Signal</keyword>
<evidence type="ECO:0000313" key="4">
    <source>
        <dbReference type="Proteomes" id="UP000290204"/>
    </source>
</evidence>